<dbReference type="Gene3D" id="3.30.1490.20">
    <property type="entry name" value="ATP-grasp fold, A domain"/>
    <property type="match status" value="1"/>
</dbReference>
<evidence type="ECO:0000256" key="4">
    <source>
        <dbReference type="ARBA" id="ARBA00022723"/>
    </source>
</evidence>
<dbReference type="InterPro" id="IPR005809">
    <property type="entry name" value="Succ_CoA_ligase-like_bsu"/>
</dbReference>
<feature type="binding site" evidence="7">
    <location>
        <begin position="53"/>
        <end position="55"/>
    </location>
    <ligand>
        <name>ATP</name>
        <dbReference type="ChEBI" id="CHEBI:30616"/>
    </ligand>
</feature>
<dbReference type="SUPFAM" id="SSF52210">
    <property type="entry name" value="Succinyl-CoA synthetase domains"/>
    <property type="match status" value="1"/>
</dbReference>
<dbReference type="InterPro" id="IPR005811">
    <property type="entry name" value="SUCC_ACL_C"/>
</dbReference>
<dbReference type="InterPro" id="IPR016102">
    <property type="entry name" value="Succinyl-CoA_synth-like"/>
</dbReference>
<dbReference type="SUPFAM" id="SSF56059">
    <property type="entry name" value="Glutathione synthetase ATP-binding domain-like"/>
    <property type="match status" value="1"/>
</dbReference>
<dbReference type="GO" id="GO:0042709">
    <property type="term" value="C:succinate-CoA ligase complex"/>
    <property type="evidence" value="ECO:0007669"/>
    <property type="project" value="UniProtKB-ARBA"/>
</dbReference>
<dbReference type="EC" id="6.2.1.5" evidence="7"/>
<sequence length="391" mass="41836">MNLHEYQAKQLLATRGVQIPKGSVCYDGLEALIAARALGSEKVVLKAQVHTGGRGKAGGVAVVSAKDDIRSKASEIIGRKLVTYQTGPDGKPVSALLVEEFLPIDQEMYLGVVLDRNTGRVTIMASAEGGVEIETLARESPEKIVTVGVDPLRGLTPFQARNLAYRLTQNKVLAQQMTKIATVLYDIFVGFDCSLAEINPLVVSGDRVLALDAKLNLDENGLFRHPELELLRDRSQEDQLELSANKDGLSYIKLTGNIGCIVNGAGLAMATLDLIALHGGSPANFLDVGGGASEQGVADAMNILLDDKRVKAVFINIFGGILRCDVLARGVIRALNERGVALPIVARVEGTNIEEGRELFEKSGLPIDMIPSLDEAAKLVVAKAKSFNKES</sequence>
<name>A0A9D6Z6M7_9BACT</name>
<dbReference type="FunFam" id="3.40.50.261:FF:000001">
    <property type="entry name" value="Succinate--CoA ligase [ADP-forming] subunit beta"/>
    <property type="match status" value="1"/>
</dbReference>
<dbReference type="GO" id="GO:0005524">
    <property type="term" value="F:ATP binding"/>
    <property type="evidence" value="ECO:0007669"/>
    <property type="project" value="UniProtKB-UniRule"/>
</dbReference>
<feature type="binding site" evidence="7">
    <location>
        <position position="212"/>
    </location>
    <ligand>
        <name>Mg(2+)</name>
        <dbReference type="ChEBI" id="CHEBI:18420"/>
    </ligand>
</feature>
<comment type="caution">
    <text evidence="10">The sequence shown here is derived from an EMBL/GenBank/DDBJ whole genome shotgun (WGS) entry which is preliminary data.</text>
</comment>
<dbReference type="InterPro" id="IPR017866">
    <property type="entry name" value="Succ-CoA_synthase_bsu_CS"/>
</dbReference>
<feature type="domain" description="ATP-grasp" evidence="9">
    <location>
        <begin position="9"/>
        <end position="228"/>
    </location>
</feature>
<feature type="binding site" evidence="7">
    <location>
        <position position="199"/>
    </location>
    <ligand>
        <name>Mg(2+)</name>
        <dbReference type="ChEBI" id="CHEBI:18420"/>
    </ligand>
</feature>
<evidence type="ECO:0000256" key="8">
    <source>
        <dbReference type="PROSITE-ProRule" id="PRU00409"/>
    </source>
</evidence>
<evidence type="ECO:0000256" key="3">
    <source>
        <dbReference type="ARBA" id="ARBA00022598"/>
    </source>
</evidence>
<feature type="binding site" evidence="7">
    <location>
        <begin position="320"/>
        <end position="322"/>
    </location>
    <ligand>
        <name>substrate</name>
        <note>ligand shared with subunit alpha</note>
    </ligand>
</feature>
<feature type="binding site" evidence="7">
    <location>
        <position position="263"/>
    </location>
    <ligand>
        <name>substrate</name>
        <note>ligand shared with subunit alpha</note>
    </ligand>
</feature>
<dbReference type="GO" id="GO:0005829">
    <property type="term" value="C:cytosol"/>
    <property type="evidence" value="ECO:0007669"/>
    <property type="project" value="TreeGrafter"/>
</dbReference>
<dbReference type="AlphaFoldDB" id="A0A9D6Z6M7"/>
<keyword evidence="7 8" id="KW-0067">ATP-binding</keyword>
<evidence type="ECO:0000313" key="10">
    <source>
        <dbReference type="EMBL" id="MBI5250261.1"/>
    </source>
</evidence>
<dbReference type="EMBL" id="JACRDE010000325">
    <property type="protein sequence ID" value="MBI5250261.1"/>
    <property type="molecule type" value="Genomic_DNA"/>
</dbReference>
<feature type="binding site" evidence="7">
    <location>
        <position position="99"/>
    </location>
    <ligand>
        <name>ATP</name>
        <dbReference type="ChEBI" id="CHEBI:30616"/>
    </ligand>
</feature>
<dbReference type="InterPro" id="IPR013650">
    <property type="entry name" value="ATP-grasp_succ-CoA_synth-type"/>
</dbReference>
<organism evidence="10 11">
    <name type="scientific">Desulfomonile tiedjei</name>
    <dbReference type="NCBI Taxonomy" id="2358"/>
    <lineage>
        <taxon>Bacteria</taxon>
        <taxon>Pseudomonadati</taxon>
        <taxon>Thermodesulfobacteriota</taxon>
        <taxon>Desulfomonilia</taxon>
        <taxon>Desulfomonilales</taxon>
        <taxon>Desulfomonilaceae</taxon>
        <taxon>Desulfomonile</taxon>
    </lineage>
</organism>
<keyword evidence="5 7" id="KW-0547">Nucleotide-binding</keyword>
<dbReference type="Pfam" id="PF08442">
    <property type="entry name" value="ATP-grasp_2"/>
    <property type="match status" value="1"/>
</dbReference>
<evidence type="ECO:0000256" key="6">
    <source>
        <dbReference type="ARBA" id="ARBA00022842"/>
    </source>
</evidence>
<dbReference type="NCBIfam" id="TIGR01016">
    <property type="entry name" value="sucCoAbeta"/>
    <property type="match status" value="1"/>
</dbReference>
<keyword evidence="2 7" id="KW-0816">Tricarboxylic acid cycle</keyword>
<feature type="binding site" evidence="7">
    <location>
        <position position="46"/>
    </location>
    <ligand>
        <name>ATP</name>
        <dbReference type="ChEBI" id="CHEBI:30616"/>
    </ligand>
</feature>
<keyword evidence="3 7" id="KW-0436">Ligase</keyword>
<dbReference type="GO" id="GO:0000287">
    <property type="term" value="F:magnesium ion binding"/>
    <property type="evidence" value="ECO:0007669"/>
    <property type="project" value="UniProtKB-UniRule"/>
</dbReference>
<comment type="catalytic activity">
    <reaction evidence="7">
        <text>GTP + succinate + CoA = succinyl-CoA + GDP + phosphate</text>
        <dbReference type="Rhea" id="RHEA:22120"/>
        <dbReference type="ChEBI" id="CHEBI:30031"/>
        <dbReference type="ChEBI" id="CHEBI:37565"/>
        <dbReference type="ChEBI" id="CHEBI:43474"/>
        <dbReference type="ChEBI" id="CHEBI:57287"/>
        <dbReference type="ChEBI" id="CHEBI:57292"/>
        <dbReference type="ChEBI" id="CHEBI:58189"/>
    </reaction>
</comment>
<evidence type="ECO:0000313" key="11">
    <source>
        <dbReference type="Proteomes" id="UP000807825"/>
    </source>
</evidence>
<comment type="subunit">
    <text evidence="7">Heterotetramer of two alpha and two beta subunits.</text>
</comment>
<dbReference type="Pfam" id="PF00549">
    <property type="entry name" value="Ligase_CoA"/>
    <property type="match status" value="1"/>
</dbReference>
<dbReference type="FunFam" id="3.30.470.20:FF:000002">
    <property type="entry name" value="Succinate--CoA ligase [ADP-forming] subunit beta"/>
    <property type="match status" value="1"/>
</dbReference>
<dbReference type="PIRSF" id="PIRSF001554">
    <property type="entry name" value="SucCS_beta"/>
    <property type="match status" value="1"/>
</dbReference>
<dbReference type="Proteomes" id="UP000807825">
    <property type="component" value="Unassembled WGS sequence"/>
</dbReference>
<dbReference type="GO" id="GO:0006104">
    <property type="term" value="P:succinyl-CoA metabolic process"/>
    <property type="evidence" value="ECO:0007669"/>
    <property type="project" value="TreeGrafter"/>
</dbReference>
<dbReference type="Gene3D" id="3.40.50.261">
    <property type="entry name" value="Succinyl-CoA synthetase domains"/>
    <property type="match status" value="1"/>
</dbReference>
<proteinExistence type="inferred from homology"/>
<evidence type="ECO:0000256" key="5">
    <source>
        <dbReference type="ARBA" id="ARBA00022741"/>
    </source>
</evidence>
<feature type="binding site" evidence="7">
    <location>
        <position position="107"/>
    </location>
    <ligand>
        <name>ATP</name>
        <dbReference type="ChEBI" id="CHEBI:30616"/>
    </ligand>
</feature>
<comment type="cofactor">
    <cofactor evidence="7">
        <name>Mg(2+)</name>
        <dbReference type="ChEBI" id="CHEBI:18420"/>
    </cofactor>
    <text evidence="7">Binds 1 Mg(2+) ion per subunit.</text>
</comment>
<accession>A0A9D6Z6M7</accession>
<dbReference type="PANTHER" id="PTHR11815:SF10">
    <property type="entry name" value="SUCCINATE--COA LIGASE [GDP-FORMING] SUBUNIT BETA, MITOCHONDRIAL"/>
    <property type="match status" value="1"/>
</dbReference>
<comment type="pathway">
    <text evidence="7">Carbohydrate metabolism; tricarboxylic acid cycle; succinate from succinyl-CoA (ligase route): step 1/1.</text>
</comment>
<dbReference type="PROSITE" id="PS01217">
    <property type="entry name" value="SUCCINYL_COA_LIG_3"/>
    <property type="match status" value="1"/>
</dbReference>
<reference evidence="10" key="1">
    <citation type="submission" date="2020-07" db="EMBL/GenBank/DDBJ databases">
        <title>Huge and variable diversity of episymbiotic CPR bacteria and DPANN archaea in groundwater ecosystems.</title>
        <authorList>
            <person name="He C.Y."/>
            <person name="Keren R."/>
            <person name="Whittaker M."/>
            <person name="Farag I.F."/>
            <person name="Doudna J."/>
            <person name="Cate J.H.D."/>
            <person name="Banfield J.F."/>
        </authorList>
    </citation>
    <scope>NUCLEOTIDE SEQUENCE</scope>
    <source>
        <strain evidence="10">NC_groundwater_1664_Pr3_B-0.1um_52_9</strain>
    </source>
</reference>
<evidence type="ECO:0000259" key="9">
    <source>
        <dbReference type="PROSITE" id="PS50975"/>
    </source>
</evidence>
<evidence type="ECO:0000256" key="2">
    <source>
        <dbReference type="ARBA" id="ARBA00022532"/>
    </source>
</evidence>
<protein>
    <recommendedName>
        <fullName evidence="7">Succinate--CoA ligase [ADP-forming] subunit beta</fullName>
        <ecNumber evidence="7">6.2.1.5</ecNumber>
    </recommendedName>
    <alternativeName>
        <fullName evidence="7">Succinyl-CoA synthetase subunit beta</fullName>
        <shortName evidence="7">SCS-beta</shortName>
    </alternativeName>
</protein>
<keyword evidence="6 7" id="KW-0460">Magnesium</keyword>
<dbReference type="GO" id="GO:0004775">
    <property type="term" value="F:succinate-CoA ligase (ADP-forming) activity"/>
    <property type="evidence" value="ECO:0007669"/>
    <property type="project" value="UniProtKB-UniRule"/>
</dbReference>
<gene>
    <name evidence="7 10" type="primary">sucC</name>
    <name evidence="10" type="ORF">HY912_12270</name>
</gene>
<dbReference type="GO" id="GO:0006099">
    <property type="term" value="P:tricarboxylic acid cycle"/>
    <property type="evidence" value="ECO:0007669"/>
    <property type="project" value="UniProtKB-UniRule"/>
</dbReference>
<dbReference type="InterPro" id="IPR013815">
    <property type="entry name" value="ATP_grasp_subdomain_1"/>
</dbReference>
<dbReference type="FunFam" id="3.30.1490.20:FF:000002">
    <property type="entry name" value="Succinate--CoA ligase [ADP-forming] subunit beta"/>
    <property type="match status" value="1"/>
</dbReference>
<evidence type="ECO:0000256" key="1">
    <source>
        <dbReference type="ARBA" id="ARBA00009182"/>
    </source>
</evidence>
<feature type="binding site" evidence="7">
    <location>
        <position position="102"/>
    </location>
    <ligand>
        <name>ATP</name>
        <dbReference type="ChEBI" id="CHEBI:30616"/>
    </ligand>
</feature>
<comment type="function">
    <text evidence="7">Succinyl-CoA synthetase functions in the citric acid cycle (TCA), coupling the hydrolysis of succinyl-CoA to the synthesis of either ATP or GTP and thus represents the only step of substrate-level phosphorylation in the TCA. The beta subunit provides nucleotide specificity of the enzyme and binds the substrate succinate, while the binding sites for coenzyme A and phosphate are found in the alpha subunit.</text>
</comment>
<keyword evidence="4 7" id="KW-0479">Metal-binding</keyword>
<dbReference type="NCBIfam" id="NF001913">
    <property type="entry name" value="PRK00696.1"/>
    <property type="match status" value="1"/>
</dbReference>
<dbReference type="InterPro" id="IPR011761">
    <property type="entry name" value="ATP-grasp"/>
</dbReference>
<dbReference type="Gene3D" id="3.30.470.20">
    <property type="entry name" value="ATP-grasp fold, B domain"/>
    <property type="match status" value="1"/>
</dbReference>
<dbReference type="HAMAP" id="MF_00558">
    <property type="entry name" value="Succ_CoA_beta"/>
    <property type="match status" value="1"/>
</dbReference>
<evidence type="ECO:0000256" key="7">
    <source>
        <dbReference type="HAMAP-Rule" id="MF_00558"/>
    </source>
</evidence>
<dbReference type="PANTHER" id="PTHR11815">
    <property type="entry name" value="SUCCINYL-COA SYNTHETASE BETA CHAIN"/>
    <property type="match status" value="1"/>
</dbReference>
<dbReference type="PROSITE" id="PS50975">
    <property type="entry name" value="ATP_GRASP"/>
    <property type="match status" value="1"/>
</dbReference>
<comment type="similarity">
    <text evidence="1 7">Belongs to the succinate/malate CoA ligase beta subunit family.</text>
</comment>
<comment type="catalytic activity">
    <reaction evidence="7">
        <text>succinate + ATP + CoA = succinyl-CoA + ADP + phosphate</text>
        <dbReference type="Rhea" id="RHEA:17661"/>
        <dbReference type="ChEBI" id="CHEBI:30031"/>
        <dbReference type="ChEBI" id="CHEBI:30616"/>
        <dbReference type="ChEBI" id="CHEBI:43474"/>
        <dbReference type="ChEBI" id="CHEBI:57287"/>
        <dbReference type="ChEBI" id="CHEBI:57292"/>
        <dbReference type="ChEBI" id="CHEBI:456216"/>
        <dbReference type="EC" id="6.2.1.5"/>
    </reaction>
</comment>